<keyword evidence="2" id="KW-0808">Transferase</keyword>
<comment type="caution">
    <text evidence="3">The sequence shown here is derived from an EMBL/GenBank/DDBJ whole genome shotgun (WGS) entry which is preliminary data.</text>
</comment>
<dbReference type="Pfam" id="PF01075">
    <property type="entry name" value="Glyco_transf_9"/>
    <property type="match status" value="1"/>
</dbReference>
<dbReference type="SUPFAM" id="SSF53756">
    <property type="entry name" value="UDP-Glycosyltransferase/glycogen phosphorylase"/>
    <property type="match status" value="1"/>
</dbReference>
<accession>A0ABP7QP16</accession>
<evidence type="ECO:0000256" key="1">
    <source>
        <dbReference type="ARBA" id="ARBA00022676"/>
    </source>
</evidence>
<protein>
    <submittedName>
        <fullName evidence="3">Lipopolysaccharide heptosyltransferase II</fullName>
    </submittedName>
</protein>
<evidence type="ECO:0000256" key="2">
    <source>
        <dbReference type="ARBA" id="ARBA00022679"/>
    </source>
</evidence>
<name>A0ABP7QP16_9SPHI</name>
<keyword evidence="4" id="KW-1185">Reference proteome</keyword>
<dbReference type="PANTHER" id="PTHR30160:SF1">
    <property type="entry name" value="LIPOPOLYSACCHARIDE 1,2-N-ACETYLGLUCOSAMINETRANSFERASE-RELATED"/>
    <property type="match status" value="1"/>
</dbReference>
<dbReference type="Proteomes" id="UP001500742">
    <property type="component" value="Unassembled WGS sequence"/>
</dbReference>
<evidence type="ECO:0000313" key="4">
    <source>
        <dbReference type="Proteomes" id="UP001500742"/>
    </source>
</evidence>
<proteinExistence type="predicted"/>
<dbReference type="InterPro" id="IPR002201">
    <property type="entry name" value="Glyco_trans_9"/>
</dbReference>
<reference evidence="4" key="1">
    <citation type="journal article" date="2019" name="Int. J. Syst. Evol. Microbiol.">
        <title>The Global Catalogue of Microorganisms (GCM) 10K type strain sequencing project: providing services to taxonomists for standard genome sequencing and annotation.</title>
        <authorList>
            <consortium name="The Broad Institute Genomics Platform"/>
            <consortium name="The Broad Institute Genome Sequencing Center for Infectious Disease"/>
            <person name="Wu L."/>
            <person name="Ma J."/>
        </authorList>
    </citation>
    <scope>NUCLEOTIDE SEQUENCE [LARGE SCALE GENOMIC DNA]</scope>
    <source>
        <strain evidence="4">JCM 16601</strain>
    </source>
</reference>
<dbReference type="PANTHER" id="PTHR30160">
    <property type="entry name" value="TETRAACYLDISACCHARIDE 4'-KINASE-RELATED"/>
    <property type="match status" value="1"/>
</dbReference>
<sequence length="370" mass="40648">MNISKNNKVLIYRLGSLGDTVMALPCFHEIKNSFPDADITLLTNKPVMAKAAAIEAILGTGYFFNRTINYPVGTRNPGQLLDIIKQIRALKIDTVINITAIRSKKALLRDKLFFKAAGVSNLIGFDVQNRDLSISVDPTTGVNEWEAKRLARRINVLGDVDLDDERNWDLHLNKQELAVAQNYADQLSTQKQIIAISTGTKNQSNDWGINNWQLLLAQLSNKLPGWKLMVIGAPDEAAVAEQCIQSWGKEAVNLCGKTTPRESAAILKNATVFVGHDSGPIHLAAAVGVPCVGIYSARNMPGQWFPKGKNNQILYKLPECAGCGLEVCIIQQKKCILSISVDEVINAVSLAINQQIKSSIINHSFTYLQI</sequence>
<dbReference type="RefSeq" id="WP_259089248.1">
    <property type="nucleotide sequence ID" value="NZ_BAAAZC010000029.1"/>
</dbReference>
<evidence type="ECO:0000313" key="3">
    <source>
        <dbReference type="EMBL" id="GAA3985637.1"/>
    </source>
</evidence>
<dbReference type="InterPro" id="IPR051199">
    <property type="entry name" value="LPS_LOS_Heptosyltrfase"/>
</dbReference>
<organism evidence="3 4">
    <name type="scientific">Mucilaginibacter dorajii</name>
    <dbReference type="NCBI Taxonomy" id="692994"/>
    <lineage>
        <taxon>Bacteria</taxon>
        <taxon>Pseudomonadati</taxon>
        <taxon>Bacteroidota</taxon>
        <taxon>Sphingobacteriia</taxon>
        <taxon>Sphingobacteriales</taxon>
        <taxon>Sphingobacteriaceae</taxon>
        <taxon>Mucilaginibacter</taxon>
    </lineage>
</organism>
<dbReference type="Gene3D" id="3.40.50.2000">
    <property type="entry name" value="Glycogen Phosphorylase B"/>
    <property type="match status" value="2"/>
</dbReference>
<gene>
    <name evidence="3" type="primary">waaF</name>
    <name evidence="3" type="ORF">GCM10022210_42300</name>
</gene>
<dbReference type="EMBL" id="BAAAZC010000029">
    <property type="protein sequence ID" value="GAA3985637.1"/>
    <property type="molecule type" value="Genomic_DNA"/>
</dbReference>
<dbReference type="CDD" id="cd03789">
    <property type="entry name" value="GT9_LPS_heptosyltransferase"/>
    <property type="match status" value="1"/>
</dbReference>
<keyword evidence="1" id="KW-0328">Glycosyltransferase</keyword>